<dbReference type="EMBL" id="LR031358">
    <property type="protein sequence ID" value="VDB98439.1"/>
    <property type="molecule type" value="Genomic_DNA"/>
</dbReference>
<gene>
    <name evidence="1" type="ORF">OENI_1204</name>
</gene>
<evidence type="ECO:0000313" key="2">
    <source>
        <dbReference type="Proteomes" id="UP000294726"/>
    </source>
</evidence>
<dbReference type="AlphaFoldDB" id="A0AAQ2URZ9"/>
<accession>A0AAQ2URZ9</accession>
<name>A0AAQ2URZ9_OENOE</name>
<evidence type="ECO:0000313" key="1">
    <source>
        <dbReference type="EMBL" id="VDB98439.1"/>
    </source>
</evidence>
<protein>
    <submittedName>
        <fullName evidence="1">Uncharacterized protein</fullName>
    </submittedName>
</protein>
<proteinExistence type="predicted"/>
<reference evidence="1 2" key="1">
    <citation type="submission" date="2018-08" db="EMBL/GenBank/DDBJ databases">
        <authorList>
            <person name="Lorentzen P. G. S. M."/>
        </authorList>
    </citation>
    <scope>NUCLEOTIDE SEQUENCE [LARGE SCALE GENOMIC DNA]</scope>
    <source>
        <strain evidence="1 2">CRBO_1381</strain>
    </source>
</reference>
<sequence>MHNFISKYNYIELSISLLTGRLLKHQPPLKTVLSKLYFILGKAKHRLCQ</sequence>
<organism evidence="1 2">
    <name type="scientific">Oenococcus oeni</name>
    <name type="common">Leuconostoc oenos</name>
    <dbReference type="NCBI Taxonomy" id="1247"/>
    <lineage>
        <taxon>Bacteria</taxon>
        <taxon>Bacillati</taxon>
        <taxon>Bacillota</taxon>
        <taxon>Bacilli</taxon>
        <taxon>Lactobacillales</taxon>
        <taxon>Lactobacillaceae</taxon>
        <taxon>Oenococcus</taxon>
    </lineage>
</organism>
<dbReference type="Proteomes" id="UP000294726">
    <property type="component" value="Chromosome"/>
</dbReference>